<evidence type="ECO:0000313" key="6">
    <source>
        <dbReference type="EMBL" id="MBD2186456.1"/>
    </source>
</evidence>
<dbReference type="Proteomes" id="UP000641646">
    <property type="component" value="Unassembled WGS sequence"/>
</dbReference>
<keyword evidence="7" id="KW-1185">Reference proteome</keyword>
<sequence>MTGNNDDRQAQMWAMWCHLASLAWIPLAIIGLPIPFANIVGPLIFWVLKKEADPFINDQGKESLNFQISMTIYGFIATIVLVFIAVIYFIVAGVAASNDGGLLILAGGVIGIGLIGLLAVIGIFQLIVVILAAVKAKGGYAYRYPFTIRLIK</sequence>
<dbReference type="EMBL" id="JACJPW010000213">
    <property type="protein sequence ID" value="MBD2186456.1"/>
    <property type="molecule type" value="Genomic_DNA"/>
</dbReference>
<proteinExistence type="predicted"/>
<dbReference type="RefSeq" id="WP_190475808.1">
    <property type="nucleotide sequence ID" value="NZ_JACJPW010000213.1"/>
</dbReference>
<feature type="transmembrane region" description="Helical" evidence="5">
    <location>
        <begin position="103"/>
        <end position="134"/>
    </location>
</feature>
<feature type="transmembrane region" description="Helical" evidence="5">
    <location>
        <begin position="68"/>
        <end position="91"/>
    </location>
</feature>
<reference evidence="6" key="2">
    <citation type="submission" date="2020-08" db="EMBL/GenBank/DDBJ databases">
        <authorList>
            <person name="Chen M."/>
            <person name="Teng W."/>
            <person name="Zhao L."/>
            <person name="Hu C."/>
            <person name="Zhou Y."/>
            <person name="Han B."/>
            <person name="Song L."/>
            <person name="Shu W."/>
        </authorList>
    </citation>
    <scope>NUCLEOTIDE SEQUENCE</scope>
    <source>
        <strain evidence="6">FACHB-1375</strain>
    </source>
</reference>
<comment type="caution">
    <text evidence="6">The sequence shown here is derived from an EMBL/GenBank/DDBJ whole genome shotgun (WGS) entry which is preliminary data.</text>
</comment>
<reference evidence="6" key="1">
    <citation type="journal article" date="2015" name="ISME J.">
        <title>Draft Genome Sequence of Streptomyces incarnatus NRRL8089, which Produces the Nucleoside Antibiotic Sinefungin.</title>
        <authorList>
            <person name="Oshima K."/>
            <person name="Hattori M."/>
            <person name="Shimizu H."/>
            <person name="Fukuda K."/>
            <person name="Nemoto M."/>
            <person name="Inagaki K."/>
            <person name="Tamura T."/>
        </authorList>
    </citation>
    <scope>NUCLEOTIDE SEQUENCE</scope>
    <source>
        <strain evidence="6">FACHB-1375</strain>
    </source>
</reference>
<gene>
    <name evidence="6" type="ORF">H6G03_36310</name>
</gene>
<dbReference type="AlphaFoldDB" id="A0A926ZMV6"/>
<evidence type="ECO:0000313" key="7">
    <source>
        <dbReference type="Proteomes" id="UP000641646"/>
    </source>
</evidence>
<evidence type="ECO:0000256" key="3">
    <source>
        <dbReference type="ARBA" id="ARBA00022989"/>
    </source>
</evidence>
<feature type="transmembrane region" description="Helical" evidence="5">
    <location>
        <begin position="22"/>
        <end position="48"/>
    </location>
</feature>
<evidence type="ECO:0000256" key="4">
    <source>
        <dbReference type="ARBA" id="ARBA00023136"/>
    </source>
</evidence>
<protein>
    <submittedName>
        <fullName evidence="6">DUF4870 domain-containing protein</fullName>
    </submittedName>
</protein>
<comment type="subcellular location">
    <subcellularLocation>
        <location evidence="1">Membrane</location>
        <topology evidence="1">Multi-pass membrane protein</topology>
    </subcellularLocation>
</comment>
<dbReference type="InterPro" id="IPR019109">
    <property type="entry name" value="MamF_MmsF"/>
</dbReference>
<name>A0A926ZMV6_9CYAN</name>
<organism evidence="6 7">
    <name type="scientific">Aerosakkonema funiforme FACHB-1375</name>
    <dbReference type="NCBI Taxonomy" id="2949571"/>
    <lineage>
        <taxon>Bacteria</taxon>
        <taxon>Bacillati</taxon>
        <taxon>Cyanobacteriota</taxon>
        <taxon>Cyanophyceae</taxon>
        <taxon>Oscillatoriophycideae</taxon>
        <taxon>Aerosakkonematales</taxon>
        <taxon>Aerosakkonemataceae</taxon>
        <taxon>Aerosakkonema</taxon>
    </lineage>
</organism>
<keyword evidence="4 5" id="KW-0472">Membrane</keyword>
<evidence type="ECO:0000256" key="1">
    <source>
        <dbReference type="ARBA" id="ARBA00004141"/>
    </source>
</evidence>
<dbReference type="Pfam" id="PF09685">
    <property type="entry name" value="MamF_MmsF"/>
    <property type="match status" value="1"/>
</dbReference>
<evidence type="ECO:0000256" key="5">
    <source>
        <dbReference type="SAM" id="Phobius"/>
    </source>
</evidence>
<keyword evidence="3 5" id="KW-1133">Transmembrane helix</keyword>
<evidence type="ECO:0000256" key="2">
    <source>
        <dbReference type="ARBA" id="ARBA00022692"/>
    </source>
</evidence>
<accession>A0A926ZMV6</accession>
<keyword evidence="2 5" id="KW-0812">Transmembrane</keyword>